<name>A0A271J561_9BACT</name>
<evidence type="ECO:0008006" key="4">
    <source>
        <dbReference type="Google" id="ProtNLM"/>
    </source>
</evidence>
<feature type="signal peptide" evidence="1">
    <location>
        <begin position="1"/>
        <end position="20"/>
    </location>
</feature>
<proteinExistence type="predicted"/>
<feature type="chain" id="PRO_5013012676" description="Lipoprotein" evidence="1">
    <location>
        <begin position="21"/>
        <end position="425"/>
    </location>
</feature>
<accession>A0A271J561</accession>
<evidence type="ECO:0000313" key="2">
    <source>
        <dbReference type="EMBL" id="PAP78095.1"/>
    </source>
</evidence>
<protein>
    <recommendedName>
        <fullName evidence="4">Lipoprotein</fullName>
    </recommendedName>
</protein>
<keyword evidence="1" id="KW-0732">Signal</keyword>
<dbReference type="RefSeq" id="WP_095511769.1">
    <property type="nucleotide sequence ID" value="NZ_MQWD01000001.1"/>
</dbReference>
<dbReference type="OrthoDB" id="1493132at2"/>
<keyword evidence="3" id="KW-1185">Reference proteome</keyword>
<evidence type="ECO:0000313" key="3">
    <source>
        <dbReference type="Proteomes" id="UP000216339"/>
    </source>
</evidence>
<dbReference type="Proteomes" id="UP000216339">
    <property type="component" value="Unassembled WGS sequence"/>
</dbReference>
<dbReference type="AlphaFoldDB" id="A0A271J561"/>
<evidence type="ECO:0000256" key="1">
    <source>
        <dbReference type="SAM" id="SignalP"/>
    </source>
</evidence>
<gene>
    <name evidence="2" type="ORF">BSZ37_17455</name>
</gene>
<dbReference type="EMBL" id="MQWD01000001">
    <property type="protein sequence ID" value="PAP78095.1"/>
    <property type="molecule type" value="Genomic_DNA"/>
</dbReference>
<comment type="caution">
    <text evidence="2">The sequence shown here is derived from an EMBL/GenBank/DDBJ whole genome shotgun (WGS) entry which is preliminary data.</text>
</comment>
<organism evidence="2 3">
    <name type="scientific">Rubrivirga marina</name>
    <dbReference type="NCBI Taxonomy" id="1196024"/>
    <lineage>
        <taxon>Bacteria</taxon>
        <taxon>Pseudomonadati</taxon>
        <taxon>Rhodothermota</taxon>
        <taxon>Rhodothermia</taxon>
        <taxon>Rhodothermales</taxon>
        <taxon>Rubricoccaceae</taxon>
        <taxon>Rubrivirga</taxon>
    </lineage>
</organism>
<reference evidence="2 3" key="1">
    <citation type="submission" date="2016-11" db="EMBL/GenBank/DDBJ databases">
        <title>Study of marine rhodopsin-containing bacteria.</title>
        <authorList>
            <person name="Yoshizawa S."/>
            <person name="Kumagai Y."/>
            <person name="Kogure K."/>
        </authorList>
    </citation>
    <scope>NUCLEOTIDE SEQUENCE [LARGE SCALE GENOMIC DNA]</scope>
    <source>
        <strain evidence="2 3">SAORIC-28</strain>
    </source>
</reference>
<sequence>MPRLLALSLLVTLAWGCASAEDAYVDGMEYETAGDYAAAADAYATALERDRSLPNVAGRLAVAGREAVRRWIAQANAAGPEPAADAYLAAQALVDRAAAVGVDLERPAAFEANREAAVFAALESVYADAEAAYDAGDYARTLDRTRRARRYAPDVEWTAALDVLAVDAHTAWAEADLDAGRFRSAFARIESAAALGPGPDRREALDALRAATLDLGAVVAAVLPAEGDDDVPEVFLRDLTDVLAEDHLAGTDPFVVLVDPADVRRWARERRGGPDLSDSPRRLADAAADLGADLATIAVVDRITEREVAGDVRTERARVRATNAAVTYTLRRIDLTLDAEADVVVVDAAGRTVCDAAVRADGRASYDRASYAGDWRELDLSRSARAAFADDGADRAYADALDALRDRLAAALAARAGRCLSPLVP</sequence>